<sequence>MTDTLASPSPSSASRSAKSEVAELIRTVVAGLAIALAFRVVLFQPFTIPSSSMEPGLVVGDYIIVSKFAYGWSRASLPFNPPLPAGRVLGRAPKRGDVVVFRLPRDPSQTWIKRVIGLPGDRIQVRGGQVLVNDTPLSQTPMTIVQDHDDPYRQVLEVRERQPDGRSYVTYDGGTGQAGDDTDIYVVPEGRYFMMGDNRDNSLDSRWPRELGVGLLPAENIVGKAELVLTSWKPAAAAYKPWTWLNLQWDRFIQPIR</sequence>
<dbReference type="PANTHER" id="PTHR43390">
    <property type="entry name" value="SIGNAL PEPTIDASE I"/>
    <property type="match status" value="1"/>
</dbReference>
<comment type="subcellular location">
    <subcellularLocation>
        <location evidence="6">Membrane</location>
        <topology evidence="6">Single-pass type II membrane protein</topology>
    </subcellularLocation>
</comment>
<evidence type="ECO:0000256" key="2">
    <source>
        <dbReference type="ARBA" id="ARBA00009370"/>
    </source>
</evidence>
<dbReference type="RefSeq" id="WP_013078437.1">
    <property type="nucleotide sequence ID" value="NZ_CP027850.1"/>
</dbReference>
<evidence type="ECO:0000256" key="6">
    <source>
        <dbReference type="RuleBase" id="RU362042"/>
    </source>
</evidence>
<dbReference type="InterPro" id="IPR019533">
    <property type="entry name" value="Peptidase_S26"/>
</dbReference>
<comment type="catalytic activity">
    <reaction evidence="1 6">
        <text>Cleavage of hydrophobic, N-terminal signal or leader sequences from secreted and periplasmic proteins.</text>
        <dbReference type="EC" id="3.4.21.89"/>
    </reaction>
</comment>
<dbReference type="InterPro" id="IPR000223">
    <property type="entry name" value="Pept_S26A_signal_pept_1"/>
</dbReference>
<gene>
    <name evidence="8" type="primary">lepB</name>
    <name evidence="8" type="ORF">B7G68_06535</name>
</gene>
<dbReference type="Proteomes" id="UP000240527">
    <property type="component" value="Chromosome"/>
</dbReference>
<reference evidence="8 9" key="1">
    <citation type="journal article" date="2015" name="Biotechnol. Bioeng.">
        <title>Genome sequence and phenotypic characterization of Caulobacter segnis.</title>
        <authorList>
            <person name="Patel S."/>
            <person name="Fletcher B."/>
            <person name="Scott D.C."/>
            <person name="Ely B."/>
        </authorList>
    </citation>
    <scope>NUCLEOTIDE SEQUENCE [LARGE SCALE GENOMIC DNA]</scope>
    <source>
        <strain evidence="8 9">TK0059</strain>
    </source>
</reference>
<accession>A0ABM6TES9</accession>
<dbReference type="PANTHER" id="PTHR43390:SF1">
    <property type="entry name" value="CHLOROPLAST PROCESSING PEPTIDASE"/>
    <property type="match status" value="1"/>
</dbReference>
<evidence type="ECO:0000256" key="5">
    <source>
        <dbReference type="ARBA" id="ARBA00022801"/>
    </source>
</evidence>
<comment type="similarity">
    <text evidence="2 6">Belongs to the peptidase S26 family.</text>
</comment>
<keyword evidence="9" id="KW-1185">Reference proteome</keyword>
<organism evidence="8 9">
    <name type="scientific">Caulobacter segnis</name>
    <dbReference type="NCBI Taxonomy" id="88688"/>
    <lineage>
        <taxon>Bacteria</taxon>
        <taxon>Pseudomonadati</taxon>
        <taxon>Pseudomonadota</taxon>
        <taxon>Alphaproteobacteria</taxon>
        <taxon>Caulobacterales</taxon>
        <taxon>Caulobacteraceae</taxon>
        <taxon>Caulobacter</taxon>
    </lineage>
</organism>
<keyword evidence="6" id="KW-1133">Transmembrane helix</keyword>
<protein>
    <recommendedName>
        <fullName evidence="4 6">Signal peptidase I</fullName>
        <ecNumber evidence="3 6">3.4.21.89</ecNumber>
    </recommendedName>
</protein>
<evidence type="ECO:0000256" key="3">
    <source>
        <dbReference type="ARBA" id="ARBA00013208"/>
    </source>
</evidence>
<dbReference type="Pfam" id="PF10502">
    <property type="entry name" value="Peptidase_S26"/>
    <property type="match status" value="1"/>
</dbReference>
<name>A0ABM6TES9_9CAUL</name>
<dbReference type="EC" id="3.4.21.89" evidence="3 6"/>
<feature type="domain" description="Peptidase S26" evidence="7">
    <location>
        <begin position="22"/>
        <end position="229"/>
    </location>
</feature>
<keyword evidence="6" id="KW-0472">Membrane</keyword>
<evidence type="ECO:0000313" key="8">
    <source>
        <dbReference type="EMBL" id="AVQ01540.1"/>
    </source>
</evidence>
<keyword evidence="6" id="KW-0812">Transmembrane</keyword>
<proteinExistence type="inferred from homology"/>
<evidence type="ECO:0000256" key="1">
    <source>
        <dbReference type="ARBA" id="ARBA00000677"/>
    </source>
</evidence>
<dbReference type="SUPFAM" id="SSF51306">
    <property type="entry name" value="LexA/Signal peptidase"/>
    <property type="match status" value="1"/>
</dbReference>
<feature type="transmembrane region" description="Helical" evidence="6">
    <location>
        <begin position="24"/>
        <end position="43"/>
    </location>
</feature>
<keyword evidence="6" id="KW-0645">Protease</keyword>
<dbReference type="EMBL" id="CP027850">
    <property type="protein sequence ID" value="AVQ01540.1"/>
    <property type="molecule type" value="Genomic_DNA"/>
</dbReference>
<keyword evidence="5 6" id="KW-0378">Hydrolase</keyword>
<dbReference type="PRINTS" id="PR00727">
    <property type="entry name" value="LEADERPTASE"/>
</dbReference>
<dbReference type="InterPro" id="IPR036286">
    <property type="entry name" value="LexA/Signal_pep-like_sf"/>
</dbReference>
<dbReference type="PROSITE" id="PS00760">
    <property type="entry name" value="SPASE_I_2"/>
    <property type="match status" value="1"/>
</dbReference>
<evidence type="ECO:0000259" key="7">
    <source>
        <dbReference type="Pfam" id="PF10502"/>
    </source>
</evidence>
<evidence type="ECO:0000256" key="4">
    <source>
        <dbReference type="ARBA" id="ARBA00019232"/>
    </source>
</evidence>
<dbReference type="InterPro" id="IPR019758">
    <property type="entry name" value="Pept_S26A_signal_pept_1_CS"/>
</dbReference>
<dbReference type="Gene3D" id="2.10.109.10">
    <property type="entry name" value="Umud Fragment, subunit A"/>
    <property type="match status" value="1"/>
</dbReference>
<dbReference type="NCBIfam" id="TIGR02227">
    <property type="entry name" value="sigpep_I_bact"/>
    <property type="match status" value="1"/>
</dbReference>
<dbReference type="InterPro" id="IPR019757">
    <property type="entry name" value="Pept_S26A_signal_pept_1_Lys-AS"/>
</dbReference>
<evidence type="ECO:0000313" key="9">
    <source>
        <dbReference type="Proteomes" id="UP000240527"/>
    </source>
</evidence>
<dbReference type="PROSITE" id="PS00761">
    <property type="entry name" value="SPASE_I_3"/>
    <property type="match status" value="1"/>
</dbReference>
<dbReference type="CDD" id="cd06530">
    <property type="entry name" value="S26_SPase_I"/>
    <property type="match status" value="1"/>
</dbReference>